<sequence length="486" mass="52668">MSVIPQRVRGGIWLKGILGLLCTVAVTCSAQKAPATPDRPWDSSGQHLAKDIARNPSSEIVTDPSKTYSLGELIDLAEEHNPQTRFAWAAAKRRAAEVGIARSDMYPTLEGLVVAERSRNGVLINQGFVLQDLGLYQATLKLTYTLLDFGARQSSIDTAKANLLAADYAFNDTHLAIIYRITQAYYRLEKAQGQRAAAEANLQNAQGVQQAAEARLKLGLATLPDVLEARSGSAQAEYDLQTAIGAQDVAFGDLATALTASPVAPFKVQSLDDIAVPEKVDDTAEEAIERALAGRPDLLQRVAQVRSANAAVRHARSAFYPSLSFDGSDSFLRAWGQQPPFPSSYAGAQVYDARLNLNWTIFDGGKRVKELARAKAEQKSAQAELNETRDQIADQVWTAYSDAETAFRQRAAATSLLQASNESFNAAIESYKYGVRNLLDVLSAQKTLAQARSADVTARAQVLTRVAELAFRTGDLLRQSGRKPGP</sequence>
<dbReference type="Gene3D" id="1.20.1600.10">
    <property type="entry name" value="Outer membrane efflux proteins (OEP)"/>
    <property type="match status" value="1"/>
</dbReference>
<reference evidence="9 10" key="1">
    <citation type="submission" date="2019-03" db="EMBL/GenBank/DDBJ databases">
        <title>Genomic Encyclopedia of Type Strains, Phase IV (KMG-IV): sequencing the most valuable type-strain genomes for metagenomic binning, comparative biology and taxonomic classification.</title>
        <authorList>
            <person name="Goeker M."/>
        </authorList>
    </citation>
    <scope>NUCLEOTIDE SEQUENCE [LARGE SCALE GENOMIC DNA]</scope>
    <source>
        <strain evidence="9 10">DSM 103428</strain>
    </source>
</reference>
<dbReference type="PIRSF" id="PIRSF001892">
    <property type="entry name" value="CyaE"/>
    <property type="match status" value="1"/>
</dbReference>
<dbReference type="GO" id="GO:0015288">
    <property type="term" value="F:porin activity"/>
    <property type="evidence" value="ECO:0007669"/>
    <property type="project" value="TreeGrafter"/>
</dbReference>
<evidence type="ECO:0000256" key="8">
    <source>
        <dbReference type="SAM" id="Coils"/>
    </source>
</evidence>
<dbReference type="GO" id="GO:0015562">
    <property type="term" value="F:efflux transmembrane transporter activity"/>
    <property type="evidence" value="ECO:0007669"/>
    <property type="project" value="InterPro"/>
</dbReference>
<evidence type="ECO:0000256" key="5">
    <source>
        <dbReference type="ARBA" id="ARBA00022692"/>
    </source>
</evidence>
<keyword evidence="7" id="KW-0998">Cell outer membrane</keyword>
<organism evidence="9 10">
    <name type="scientific">Acidipila rosea</name>
    <dbReference type="NCBI Taxonomy" id="768535"/>
    <lineage>
        <taxon>Bacteria</taxon>
        <taxon>Pseudomonadati</taxon>
        <taxon>Acidobacteriota</taxon>
        <taxon>Terriglobia</taxon>
        <taxon>Terriglobales</taxon>
        <taxon>Acidobacteriaceae</taxon>
        <taxon>Acidipila</taxon>
    </lineage>
</organism>
<feature type="coiled-coil region" evidence="8">
    <location>
        <begin position="188"/>
        <end position="215"/>
    </location>
</feature>
<proteinExistence type="inferred from homology"/>
<dbReference type="PANTHER" id="PTHR30026:SF20">
    <property type="entry name" value="OUTER MEMBRANE PROTEIN TOLC"/>
    <property type="match status" value="1"/>
</dbReference>
<gene>
    <name evidence="9" type="ORF">C7378_1235</name>
</gene>
<dbReference type="GO" id="GO:0009279">
    <property type="term" value="C:cell outer membrane"/>
    <property type="evidence" value="ECO:0007669"/>
    <property type="project" value="UniProtKB-SubCell"/>
</dbReference>
<evidence type="ECO:0000256" key="1">
    <source>
        <dbReference type="ARBA" id="ARBA00004442"/>
    </source>
</evidence>
<comment type="caution">
    <text evidence="9">The sequence shown here is derived from an EMBL/GenBank/DDBJ whole genome shotgun (WGS) entry which is preliminary data.</text>
</comment>
<keyword evidence="4" id="KW-1134">Transmembrane beta strand</keyword>
<keyword evidence="5" id="KW-0812">Transmembrane</keyword>
<comment type="subcellular location">
    <subcellularLocation>
        <location evidence="1">Cell outer membrane</location>
    </subcellularLocation>
</comment>
<dbReference type="PANTHER" id="PTHR30026">
    <property type="entry name" value="OUTER MEMBRANE PROTEIN TOLC"/>
    <property type="match status" value="1"/>
</dbReference>
<accession>A0A4R1L634</accession>
<dbReference type="Pfam" id="PF02321">
    <property type="entry name" value="OEP"/>
    <property type="match status" value="2"/>
</dbReference>
<evidence type="ECO:0000256" key="4">
    <source>
        <dbReference type="ARBA" id="ARBA00022452"/>
    </source>
</evidence>
<evidence type="ECO:0000313" key="9">
    <source>
        <dbReference type="EMBL" id="TCK73622.1"/>
    </source>
</evidence>
<dbReference type="GO" id="GO:1990281">
    <property type="term" value="C:efflux pump complex"/>
    <property type="evidence" value="ECO:0007669"/>
    <property type="project" value="TreeGrafter"/>
</dbReference>
<evidence type="ECO:0000256" key="2">
    <source>
        <dbReference type="ARBA" id="ARBA00007613"/>
    </source>
</evidence>
<evidence type="ECO:0000256" key="6">
    <source>
        <dbReference type="ARBA" id="ARBA00023136"/>
    </source>
</evidence>
<dbReference type="InterPro" id="IPR028351">
    <property type="entry name" value="CyaE"/>
</dbReference>
<dbReference type="InterPro" id="IPR003423">
    <property type="entry name" value="OMP_efflux"/>
</dbReference>
<dbReference type="SUPFAM" id="SSF56954">
    <property type="entry name" value="Outer membrane efflux proteins (OEP)"/>
    <property type="match status" value="1"/>
</dbReference>
<evidence type="ECO:0000256" key="7">
    <source>
        <dbReference type="ARBA" id="ARBA00023237"/>
    </source>
</evidence>
<keyword evidence="3" id="KW-0813">Transport</keyword>
<keyword evidence="10" id="KW-1185">Reference proteome</keyword>
<evidence type="ECO:0000256" key="3">
    <source>
        <dbReference type="ARBA" id="ARBA00022448"/>
    </source>
</evidence>
<dbReference type="InterPro" id="IPR051906">
    <property type="entry name" value="TolC-like"/>
</dbReference>
<evidence type="ECO:0000313" key="10">
    <source>
        <dbReference type="Proteomes" id="UP000295210"/>
    </source>
</evidence>
<keyword evidence="6" id="KW-0472">Membrane</keyword>
<dbReference type="EMBL" id="SMGK01000002">
    <property type="protein sequence ID" value="TCK73622.1"/>
    <property type="molecule type" value="Genomic_DNA"/>
</dbReference>
<keyword evidence="8" id="KW-0175">Coiled coil</keyword>
<dbReference type="AlphaFoldDB" id="A0A4R1L634"/>
<dbReference type="Proteomes" id="UP000295210">
    <property type="component" value="Unassembled WGS sequence"/>
</dbReference>
<comment type="similarity">
    <text evidence="2">Belongs to the outer membrane factor (OMF) (TC 1.B.17) family.</text>
</comment>
<name>A0A4R1L634_9BACT</name>
<protein>
    <submittedName>
        <fullName evidence="9">TolC family type I secretion outer membrane protein</fullName>
    </submittedName>
</protein>